<dbReference type="AlphaFoldDB" id="A0A7X1I445"/>
<keyword evidence="1" id="KW-0175">Coiled coil</keyword>
<dbReference type="EMBL" id="JACMHY010000008">
    <property type="protein sequence ID" value="MBC2867318.1"/>
    <property type="molecule type" value="Genomic_DNA"/>
</dbReference>
<protein>
    <submittedName>
        <fullName evidence="2">Uncharacterized protein</fullName>
    </submittedName>
</protein>
<evidence type="ECO:0000313" key="3">
    <source>
        <dbReference type="Proteomes" id="UP000517694"/>
    </source>
</evidence>
<gene>
    <name evidence="2" type="ORF">H1R13_20800</name>
</gene>
<reference evidence="2 3" key="1">
    <citation type="submission" date="2020-08" db="EMBL/GenBank/DDBJ databases">
        <title>Whole-Genome Sequence of French Clinical Streptomyces mexicanus Strain Q0842.</title>
        <authorList>
            <person name="Boxberger M."/>
            <person name="La Scola B."/>
        </authorList>
    </citation>
    <scope>NUCLEOTIDE SEQUENCE [LARGE SCALE GENOMIC DNA]</scope>
    <source>
        <strain evidence="2 3">Marseille-Q0842</strain>
    </source>
</reference>
<organism evidence="2 3">
    <name type="scientific">Streptomyces mexicanus</name>
    <dbReference type="NCBI Taxonomy" id="178566"/>
    <lineage>
        <taxon>Bacteria</taxon>
        <taxon>Bacillati</taxon>
        <taxon>Actinomycetota</taxon>
        <taxon>Actinomycetes</taxon>
        <taxon>Kitasatosporales</taxon>
        <taxon>Streptomycetaceae</taxon>
        <taxon>Streptomyces</taxon>
    </lineage>
</organism>
<dbReference type="Proteomes" id="UP000517694">
    <property type="component" value="Unassembled WGS sequence"/>
</dbReference>
<evidence type="ECO:0000313" key="2">
    <source>
        <dbReference type="EMBL" id="MBC2867318.1"/>
    </source>
</evidence>
<accession>A0A7X1I445</accession>
<feature type="coiled-coil region" evidence="1">
    <location>
        <begin position="127"/>
        <end position="154"/>
    </location>
</feature>
<name>A0A7X1I445_9ACTN</name>
<proteinExistence type="predicted"/>
<comment type="caution">
    <text evidence="2">The sequence shown here is derived from an EMBL/GenBank/DDBJ whole genome shotgun (WGS) entry which is preliminary data.</text>
</comment>
<dbReference type="RefSeq" id="WP_185947791.1">
    <property type="nucleotide sequence ID" value="NZ_JACMHY010000008.1"/>
</dbReference>
<sequence>MSLAPITSLPSNAYLPKSLHKLADEWRAAAQLVRDLVQQRSEAQAGISKAKADDAEAFKAAVLAGKPLPDGDNEKALRDRVADCTRRLPVAEAERDAIGRRLVVALRDDDARQHLADTAGTAVRAALAAYLEVLDDAERKVSDAHRALTDATAALHVVDALDTGSQVRLLPKAPAGVPSFAAARTAAHQLGRHLDALNERKPPRQRHVRLTNGREVHVPASLAADFHRDGQVAEWLDGWPPEKPSTRLAGGSYLGSHVEDFRNAPARFTPRGDAA</sequence>
<keyword evidence="3" id="KW-1185">Reference proteome</keyword>
<evidence type="ECO:0000256" key="1">
    <source>
        <dbReference type="SAM" id="Coils"/>
    </source>
</evidence>